<accession>C7NPP7</accession>
<evidence type="ECO:0000313" key="2">
    <source>
        <dbReference type="Proteomes" id="UP000002071"/>
    </source>
</evidence>
<name>C7NPP7_HALUD</name>
<dbReference type="Proteomes" id="UP000002071">
    <property type="component" value="Chromosome"/>
</dbReference>
<keyword evidence="2" id="KW-1185">Reference proteome</keyword>
<reference evidence="1 2" key="1">
    <citation type="journal article" date="2009" name="Stand. Genomic Sci.">
        <title>Complete genome sequence of Halorhabdus utahensis type strain (AX-2).</title>
        <authorList>
            <person name="Anderson I."/>
            <person name="Tindall B.J."/>
            <person name="Pomrenke H."/>
            <person name="Goker M."/>
            <person name="Lapidus A."/>
            <person name="Nolan M."/>
            <person name="Copeland A."/>
            <person name="Glavina Del Rio T."/>
            <person name="Chen F."/>
            <person name="Tice H."/>
            <person name="Cheng J.F."/>
            <person name="Lucas S."/>
            <person name="Chertkov O."/>
            <person name="Bruce D."/>
            <person name="Brettin T."/>
            <person name="Detter J.C."/>
            <person name="Han C."/>
            <person name="Goodwin L."/>
            <person name="Land M."/>
            <person name="Hauser L."/>
            <person name="Chang Y.J."/>
            <person name="Jeffries C.D."/>
            <person name="Pitluck S."/>
            <person name="Pati A."/>
            <person name="Mavromatis K."/>
            <person name="Ivanova N."/>
            <person name="Ovchinnikova G."/>
            <person name="Chen A."/>
            <person name="Palaniappan K."/>
            <person name="Chain P."/>
            <person name="Rohde M."/>
            <person name="Bristow J."/>
            <person name="Eisen J.A."/>
            <person name="Markowitz V."/>
            <person name="Hugenholtz P."/>
            <person name="Kyrpides N.C."/>
            <person name="Klenk H.P."/>
        </authorList>
    </citation>
    <scope>NUCLEOTIDE SEQUENCE [LARGE SCALE GENOMIC DNA]</scope>
    <source>
        <strain evidence="2">DSM 12940 / JCM 11049 / AX-2</strain>
    </source>
</reference>
<sequence length="62" mass="6950">MRQNSEEMTTEPDEIIKRMDRLVADTSPGREGTVPLNGIAEPIARNHRNAIRRGMSTDDIEG</sequence>
<dbReference type="STRING" id="519442.Huta_2732"/>
<gene>
    <name evidence="1" type="ordered locus">Huta_2732</name>
</gene>
<organism evidence="1 2">
    <name type="scientific">Halorhabdus utahensis (strain DSM 12940 / JCM 11049 / AX-2)</name>
    <dbReference type="NCBI Taxonomy" id="519442"/>
    <lineage>
        <taxon>Archaea</taxon>
        <taxon>Methanobacteriati</taxon>
        <taxon>Methanobacteriota</taxon>
        <taxon>Stenosarchaea group</taxon>
        <taxon>Halobacteria</taxon>
        <taxon>Halobacteriales</taxon>
        <taxon>Haloarculaceae</taxon>
        <taxon>Halorhabdus</taxon>
    </lineage>
</organism>
<evidence type="ECO:0000313" key="1">
    <source>
        <dbReference type="EMBL" id="ACV12893.1"/>
    </source>
</evidence>
<dbReference type="EMBL" id="CP001687">
    <property type="protein sequence ID" value="ACV12893.1"/>
    <property type="molecule type" value="Genomic_DNA"/>
</dbReference>
<dbReference type="HOGENOM" id="CLU_2893181_0_0_2"/>
<dbReference type="KEGG" id="hut:Huta_2732"/>
<dbReference type="AlphaFoldDB" id="C7NPP7"/>
<protein>
    <submittedName>
        <fullName evidence="1">Transcription regulator</fullName>
    </submittedName>
</protein>
<proteinExistence type="predicted"/>